<dbReference type="GO" id="GO:0034480">
    <property type="term" value="F:phosphatidylcholine phospholipase C activity"/>
    <property type="evidence" value="ECO:0007669"/>
    <property type="project" value="UniProtKB-EC"/>
</dbReference>
<dbReference type="OrthoDB" id="980947at2"/>
<gene>
    <name evidence="4" type="ORF">A8O14_11380</name>
</gene>
<sequence length="559" mass="61738">MTQQSRRNFLKTSSIGGASAALGESALAAPQVTKKNAMDHVILVIFENRSFDNILGQLYQPGEVPKFEGVIGKNFSNPVPSWAQYPAPNGRVPFGPATYMDGPNPDSGEEHPHTNTQIYNILDERNRFKMASQMTAPYNAPESSLVRPNMEGFVTDYISTFTAEMGRQPTYQEYSQIMTGYTPEQIPVISSLAKGFSCFDHWYSEVPSQTFTNRSFWTAGTSSGFVVNDPSTNFLFKNTAETIFNRLEAHGKTWKIYVCEPDPISFTGLINMPVLKKYFKTHIVPFSEYEKDCANGTLPDFCLIEPNLLAAHNDYHPAFGRALIQGMDLPIDPPSSILGGEAFLTRIYNAYKGMGTTQAGSNVLNTTLFIGWDEPGGTYDHVAPPLVPAPDPAVPKGQEGFDFRRSGYRVPAVMISPWIPEKTVFTKEFRHTSMIASLRKAWNLGKPFTARDANARTLESCFTLTSPRDPSTWPTPVARPVPEYKAPDLNNLPPAYSGLAKAMIPGVVKFSHAEGYPTPSMPKDPNGAITPKQGIKIALELAADMFPRLAQKGDIKSQY</sequence>
<keyword evidence="3" id="KW-0378">Hydrolase</keyword>
<dbReference type="GO" id="GO:0009395">
    <property type="term" value="P:phospholipid catabolic process"/>
    <property type="evidence" value="ECO:0007669"/>
    <property type="project" value="TreeGrafter"/>
</dbReference>
<evidence type="ECO:0000256" key="2">
    <source>
        <dbReference type="ARBA" id="ARBA00012018"/>
    </source>
</evidence>
<dbReference type="RefSeq" id="WP_068949615.1">
    <property type="nucleotide sequence ID" value="NZ_CP015922.1"/>
</dbReference>
<dbReference type="STRING" id="1743168.A8O14_11380"/>
<organism evidence="4 5">
    <name type="scientific">Polynucleobacter wuianus</name>
    <dbReference type="NCBI Taxonomy" id="1743168"/>
    <lineage>
        <taxon>Bacteria</taxon>
        <taxon>Pseudomonadati</taxon>
        <taxon>Pseudomonadota</taxon>
        <taxon>Betaproteobacteria</taxon>
        <taxon>Burkholderiales</taxon>
        <taxon>Burkholderiaceae</taxon>
        <taxon>Polynucleobacter</taxon>
    </lineage>
</organism>
<dbReference type="InterPro" id="IPR017850">
    <property type="entry name" value="Alkaline_phosphatase_core_sf"/>
</dbReference>
<dbReference type="Pfam" id="PF04185">
    <property type="entry name" value="Phosphoesterase"/>
    <property type="match status" value="1"/>
</dbReference>
<name>A0A191UI92_9BURK</name>
<evidence type="ECO:0000256" key="3">
    <source>
        <dbReference type="ARBA" id="ARBA00022801"/>
    </source>
</evidence>
<evidence type="ECO:0000313" key="4">
    <source>
        <dbReference type="EMBL" id="ANJ00622.1"/>
    </source>
</evidence>
<dbReference type="InterPro" id="IPR019546">
    <property type="entry name" value="TAT_signal_bac_arc"/>
</dbReference>
<dbReference type="NCBIfam" id="TIGR01409">
    <property type="entry name" value="TAT_signal_seq"/>
    <property type="match status" value="1"/>
</dbReference>
<evidence type="ECO:0000256" key="1">
    <source>
        <dbReference type="ARBA" id="ARBA00009717"/>
    </source>
</evidence>
<comment type="similarity">
    <text evidence="1">Belongs to the bacterial phospholipase C family.</text>
</comment>
<dbReference type="InterPro" id="IPR006311">
    <property type="entry name" value="TAT_signal"/>
</dbReference>
<dbReference type="EMBL" id="CP015922">
    <property type="protein sequence ID" value="ANJ00622.1"/>
    <property type="molecule type" value="Genomic_DNA"/>
</dbReference>
<protein>
    <recommendedName>
        <fullName evidence="2">phospholipase C</fullName>
        <ecNumber evidence="2">3.1.4.3</ecNumber>
    </recommendedName>
</protein>
<evidence type="ECO:0000313" key="5">
    <source>
        <dbReference type="Proteomes" id="UP000078463"/>
    </source>
</evidence>
<dbReference type="InterPro" id="IPR007312">
    <property type="entry name" value="Phosphoesterase"/>
</dbReference>
<dbReference type="Gene3D" id="3.40.720.10">
    <property type="entry name" value="Alkaline Phosphatase, subunit A"/>
    <property type="match status" value="2"/>
</dbReference>
<reference evidence="5" key="1">
    <citation type="submission" date="2016-05" db="EMBL/GenBank/DDBJ databases">
        <title>Polynucleobacter sp. QLW-P1FAT50C-4 genome.</title>
        <authorList>
            <person name="Hahn M.W."/>
        </authorList>
    </citation>
    <scope>NUCLEOTIDE SEQUENCE [LARGE SCALE GENOMIC DNA]</scope>
    <source>
        <strain evidence="5">QLW-P1FAT50C-4</strain>
    </source>
</reference>
<proteinExistence type="inferred from homology"/>
<accession>A0A191UI92</accession>
<dbReference type="AlphaFoldDB" id="A0A191UI92"/>
<dbReference type="KEGG" id="pwu:A8O14_11380"/>
<keyword evidence="5" id="KW-1185">Reference proteome</keyword>
<dbReference type="PROSITE" id="PS51318">
    <property type="entry name" value="TAT"/>
    <property type="match status" value="1"/>
</dbReference>
<dbReference type="EC" id="3.1.4.3" evidence="2"/>
<dbReference type="PANTHER" id="PTHR31956:SF1">
    <property type="entry name" value="NON-SPECIFIC PHOSPHOLIPASE C1"/>
    <property type="match status" value="1"/>
</dbReference>
<dbReference type="PANTHER" id="PTHR31956">
    <property type="entry name" value="NON-SPECIFIC PHOSPHOLIPASE C4-RELATED"/>
    <property type="match status" value="1"/>
</dbReference>
<dbReference type="Proteomes" id="UP000078463">
    <property type="component" value="Chromosome"/>
</dbReference>